<evidence type="ECO:0000313" key="1">
    <source>
        <dbReference type="EMBL" id="ESR54182.1"/>
    </source>
</evidence>
<organism evidence="1 2">
    <name type="scientific">Citrus clementina</name>
    <name type="common">Clementine</name>
    <name type="synonym">Citrus deliciosa x Citrus sinensis</name>
    <dbReference type="NCBI Taxonomy" id="85681"/>
    <lineage>
        <taxon>Eukaryota</taxon>
        <taxon>Viridiplantae</taxon>
        <taxon>Streptophyta</taxon>
        <taxon>Embryophyta</taxon>
        <taxon>Tracheophyta</taxon>
        <taxon>Spermatophyta</taxon>
        <taxon>Magnoliopsida</taxon>
        <taxon>eudicotyledons</taxon>
        <taxon>Gunneridae</taxon>
        <taxon>Pentapetalae</taxon>
        <taxon>rosids</taxon>
        <taxon>malvids</taxon>
        <taxon>Sapindales</taxon>
        <taxon>Rutaceae</taxon>
        <taxon>Aurantioideae</taxon>
        <taxon>Citrus</taxon>
    </lineage>
</organism>
<dbReference type="KEGG" id="cic:CICLE_v100244722m"/>
<accession>V4TLD1</accession>
<dbReference type="EMBL" id="KI536661">
    <property type="protein sequence ID" value="ESR54182.1"/>
    <property type="molecule type" value="Genomic_DNA"/>
</dbReference>
<dbReference type="Proteomes" id="UP000030687">
    <property type="component" value="Unassembled WGS sequence"/>
</dbReference>
<gene>
    <name evidence="1" type="ORF">CICLE_v100244722mg</name>
</gene>
<proteinExistence type="predicted"/>
<dbReference type="Gramene" id="ESR54182">
    <property type="protein sequence ID" value="ESR54182"/>
    <property type="gene ID" value="CICLE_v100244722mg"/>
</dbReference>
<protein>
    <submittedName>
        <fullName evidence="1">Uncharacterized protein</fullName>
    </submittedName>
</protein>
<sequence>MMMSLYYWMHFHVAALVTAVFPGLTFGQIAELVNHGYP</sequence>
<feature type="non-terminal residue" evidence="1">
    <location>
        <position position="38"/>
    </location>
</feature>
<name>V4TLD1_CITCL</name>
<dbReference type="InParanoid" id="V4TLD1"/>
<reference evidence="1 2" key="1">
    <citation type="submission" date="2013-10" db="EMBL/GenBank/DDBJ databases">
        <authorList>
            <consortium name="International Citrus Genome Consortium"/>
            <person name="Jenkins J."/>
            <person name="Schmutz J."/>
            <person name="Prochnik S."/>
            <person name="Rokhsar D."/>
            <person name="Gmitter F."/>
            <person name="Ollitrault P."/>
            <person name="Machado M."/>
            <person name="Talon M."/>
            <person name="Wincker P."/>
            <person name="Jaillon O."/>
            <person name="Morgante M."/>
        </authorList>
    </citation>
    <scope>NUCLEOTIDE SEQUENCE</scope>
    <source>
        <strain evidence="2">cv. Clemenules</strain>
    </source>
</reference>
<dbReference type="AlphaFoldDB" id="V4TLD1"/>
<keyword evidence="2" id="KW-1185">Reference proteome</keyword>
<evidence type="ECO:0000313" key="2">
    <source>
        <dbReference type="Proteomes" id="UP000030687"/>
    </source>
</evidence>